<reference evidence="2" key="1">
    <citation type="journal article" date="2019" name="Int. J. Syst. Evol. Microbiol.">
        <title>The Global Catalogue of Microorganisms (GCM) 10K type strain sequencing project: providing services to taxonomists for standard genome sequencing and annotation.</title>
        <authorList>
            <consortium name="The Broad Institute Genomics Platform"/>
            <consortium name="The Broad Institute Genome Sequencing Center for Infectious Disease"/>
            <person name="Wu L."/>
            <person name="Ma J."/>
        </authorList>
    </citation>
    <scope>NUCLEOTIDE SEQUENCE [LARGE SCALE GENOMIC DNA]</scope>
    <source>
        <strain evidence="2">KCTC 42087</strain>
    </source>
</reference>
<keyword evidence="2" id="KW-1185">Reference proteome</keyword>
<dbReference type="RefSeq" id="WP_378286540.1">
    <property type="nucleotide sequence ID" value="NZ_JBHSON010000058.1"/>
</dbReference>
<proteinExistence type="predicted"/>
<evidence type="ECO:0000313" key="2">
    <source>
        <dbReference type="Proteomes" id="UP001596074"/>
    </source>
</evidence>
<dbReference type="EMBL" id="JBHSON010000058">
    <property type="protein sequence ID" value="MFC5750778.1"/>
    <property type="molecule type" value="Genomic_DNA"/>
</dbReference>
<organism evidence="1 2">
    <name type="scientific">Actinomadura rugatobispora</name>
    <dbReference type="NCBI Taxonomy" id="1994"/>
    <lineage>
        <taxon>Bacteria</taxon>
        <taxon>Bacillati</taxon>
        <taxon>Actinomycetota</taxon>
        <taxon>Actinomycetes</taxon>
        <taxon>Streptosporangiales</taxon>
        <taxon>Thermomonosporaceae</taxon>
        <taxon>Actinomadura</taxon>
    </lineage>
</organism>
<comment type="caution">
    <text evidence="1">The sequence shown here is derived from an EMBL/GenBank/DDBJ whole genome shotgun (WGS) entry which is preliminary data.</text>
</comment>
<evidence type="ECO:0000313" key="1">
    <source>
        <dbReference type="EMBL" id="MFC5750778.1"/>
    </source>
</evidence>
<accession>A0ABW1A800</accession>
<gene>
    <name evidence="1" type="ORF">ACFPZN_34615</name>
</gene>
<protein>
    <submittedName>
        <fullName evidence="1">Uncharacterized protein</fullName>
    </submittedName>
</protein>
<sequence>MIQSARVIFFRPGAGLRDSFRAYTLLIDGVPCGNIRVGEQLSLDVHPGTHWARARMDWFSSRETYFDAVPGHAVWIRVEPAGGALQALWQRFSDPKGSIVLTPSTPQPLSW</sequence>
<dbReference type="Proteomes" id="UP001596074">
    <property type="component" value="Unassembled WGS sequence"/>
</dbReference>
<name>A0ABW1A800_9ACTN</name>